<dbReference type="InParanoid" id="A0A1D2VFK5"/>
<reference evidence="2" key="1">
    <citation type="submission" date="2016-05" db="EMBL/GenBank/DDBJ databases">
        <title>Comparative genomics of biotechnologically important yeasts.</title>
        <authorList>
            <consortium name="DOE Joint Genome Institute"/>
            <person name="Riley R."/>
            <person name="Haridas S."/>
            <person name="Wolfe K.H."/>
            <person name="Lopes M.R."/>
            <person name="Hittinger C.T."/>
            <person name="Goker M."/>
            <person name="Salamov A."/>
            <person name="Wisecaver J."/>
            <person name="Long T.M."/>
            <person name="Aerts A.L."/>
            <person name="Barry K."/>
            <person name="Choi C."/>
            <person name="Clum A."/>
            <person name="Coughlan A.Y."/>
            <person name="Deshpande S."/>
            <person name="Douglass A.P."/>
            <person name="Hanson S.J."/>
            <person name="Klenk H.-P."/>
            <person name="Labutti K."/>
            <person name="Lapidus A."/>
            <person name="Lindquist E."/>
            <person name="Lipzen A."/>
            <person name="Meier-Kolthoff J.P."/>
            <person name="Ohm R.A."/>
            <person name="Otillar R.P."/>
            <person name="Pangilinan J."/>
            <person name="Peng Y."/>
            <person name="Rokas A."/>
            <person name="Rosa C.A."/>
            <person name="Scheuner C."/>
            <person name="Sibirny A.A."/>
            <person name="Slot J.C."/>
            <person name="Stielow J.B."/>
            <person name="Sun H."/>
            <person name="Kurtzman C.P."/>
            <person name="Blackwell M."/>
            <person name="Grigoriev I.V."/>
            <person name="Jeffries T.W."/>
        </authorList>
    </citation>
    <scope>NUCLEOTIDE SEQUENCE [LARGE SCALE GENOMIC DNA]</scope>
    <source>
        <strain evidence="2">DSM 1968</strain>
    </source>
</reference>
<dbReference type="EMBL" id="KV454482">
    <property type="protein sequence ID" value="ODV60454.1"/>
    <property type="molecule type" value="Genomic_DNA"/>
</dbReference>
<gene>
    <name evidence="1" type="ORF">ASCRUDRAFT_8674</name>
</gene>
<organism evidence="1 2">
    <name type="scientific">Ascoidea rubescens DSM 1968</name>
    <dbReference type="NCBI Taxonomy" id="1344418"/>
    <lineage>
        <taxon>Eukaryota</taxon>
        <taxon>Fungi</taxon>
        <taxon>Dikarya</taxon>
        <taxon>Ascomycota</taxon>
        <taxon>Saccharomycotina</taxon>
        <taxon>Saccharomycetes</taxon>
        <taxon>Ascoideaceae</taxon>
        <taxon>Ascoidea</taxon>
    </lineage>
</organism>
<dbReference type="GeneID" id="30968567"/>
<sequence>MTIDSHHILFKMDQLPVDLLEKTFYHLPEDLCLLLTLSKIKTVQIAATLTLFNFISLSSSKYAVYKLFNPKNIYSEVGFCFLKVPDFWVQINIKDFDKINIGHIKIINNLTINLDIADLNQDSSQILTSILLNTKMLKKIKFNIIANAKTLNF</sequence>
<evidence type="ECO:0000313" key="2">
    <source>
        <dbReference type="Proteomes" id="UP000095038"/>
    </source>
</evidence>
<dbReference type="AlphaFoldDB" id="A0A1D2VFK5"/>
<proteinExistence type="predicted"/>
<keyword evidence="2" id="KW-1185">Reference proteome</keyword>
<dbReference type="RefSeq" id="XP_020046761.1">
    <property type="nucleotide sequence ID" value="XM_020194931.1"/>
</dbReference>
<dbReference type="Proteomes" id="UP000095038">
    <property type="component" value="Unassembled WGS sequence"/>
</dbReference>
<protein>
    <submittedName>
        <fullName evidence="1">Uncharacterized protein</fullName>
    </submittedName>
</protein>
<name>A0A1D2VFK5_9ASCO</name>
<accession>A0A1D2VFK5</accession>
<evidence type="ECO:0000313" key="1">
    <source>
        <dbReference type="EMBL" id="ODV60454.1"/>
    </source>
</evidence>